<dbReference type="Proteomes" id="UP001283341">
    <property type="component" value="Unassembled WGS sequence"/>
</dbReference>
<name>A0AAE0MHU3_9PEZI</name>
<accession>A0AAE0MHU3</accession>
<comment type="caution">
    <text evidence="1">The sequence shown here is derived from an EMBL/GenBank/DDBJ whole genome shotgun (WGS) entry which is preliminary data.</text>
</comment>
<evidence type="ECO:0000313" key="1">
    <source>
        <dbReference type="EMBL" id="KAK3331564.1"/>
    </source>
</evidence>
<dbReference type="AlphaFoldDB" id="A0AAE0MHU3"/>
<protein>
    <submittedName>
        <fullName evidence="1">Uncharacterized protein</fullName>
    </submittedName>
</protein>
<dbReference type="EMBL" id="JAUEDM010000001">
    <property type="protein sequence ID" value="KAK3331564.1"/>
    <property type="molecule type" value="Genomic_DNA"/>
</dbReference>
<organism evidence="1 2">
    <name type="scientific">Apodospora peruviana</name>
    <dbReference type="NCBI Taxonomy" id="516989"/>
    <lineage>
        <taxon>Eukaryota</taxon>
        <taxon>Fungi</taxon>
        <taxon>Dikarya</taxon>
        <taxon>Ascomycota</taxon>
        <taxon>Pezizomycotina</taxon>
        <taxon>Sordariomycetes</taxon>
        <taxon>Sordariomycetidae</taxon>
        <taxon>Sordariales</taxon>
        <taxon>Lasiosphaeriaceae</taxon>
        <taxon>Apodospora</taxon>
    </lineage>
</organism>
<evidence type="ECO:0000313" key="2">
    <source>
        <dbReference type="Proteomes" id="UP001283341"/>
    </source>
</evidence>
<gene>
    <name evidence="1" type="ORF">B0H66DRAFT_487757</name>
</gene>
<proteinExistence type="predicted"/>
<feature type="non-terminal residue" evidence="1">
    <location>
        <position position="211"/>
    </location>
</feature>
<reference evidence="1" key="1">
    <citation type="journal article" date="2023" name="Mol. Phylogenet. Evol.">
        <title>Genome-scale phylogeny and comparative genomics of the fungal order Sordariales.</title>
        <authorList>
            <person name="Hensen N."/>
            <person name="Bonometti L."/>
            <person name="Westerberg I."/>
            <person name="Brannstrom I.O."/>
            <person name="Guillou S."/>
            <person name="Cros-Aarteil S."/>
            <person name="Calhoun S."/>
            <person name="Haridas S."/>
            <person name="Kuo A."/>
            <person name="Mondo S."/>
            <person name="Pangilinan J."/>
            <person name="Riley R."/>
            <person name="LaButti K."/>
            <person name="Andreopoulos B."/>
            <person name="Lipzen A."/>
            <person name="Chen C."/>
            <person name="Yan M."/>
            <person name="Daum C."/>
            <person name="Ng V."/>
            <person name="Clum A."/>
            <person name="Steindorff A."/>
            <person name="Ohm R.A."/>
            <person name="Martin F."/>
            <person name="Silar P."/>
            <person name="Natvig D.O."/>
            <person name="Lalanne C."/>
            <person name="Gautier V."/>
            <person name="Ament-Velasquez S.L."/>
            <person name="Kruys A."/>
            <person name="Hutchinson M.I."/>
            <person name="Powell A.J."/>
            <person name="Barry K."/>
            <person name="Miller A.N."/>
            <person name="Grigoriev I.V."/>
            <person name="Debuchy R."/>
            <person name="Gladieux P."/>
            <person name="Hiltunen Thoren M."/>
            <person name="Johannesson H."/>
        </authorList>
    </citation>
    <scope>NUCLEOTIDE SEQUENCE</scope>
    <source>
        <strain evidence="1">CBS 118394</strain>
    </source>
</reference>
<reference evidence="1" key="2">
    <citation type="submission" date="2023-06" db="EMBL/GenBank/DDBJ databases">
        <authorList>
            <consortium name="Lawrence Berkeley National Laboratory"/>
            <person name="Haridas S."/>
            <person name="Hensen N."/>
            <person name="Bonometti L."/>
            <person name="Westerberg I."/>
            <person name="Brannstrom I.O."/>
            <person name="Guillou S."/>
            <person name="Cros-Aarteil S."/>
            <person name="Calhoun S."/>
            <person name="Kuo A."/>
            <person name="Mondo S."/>
            <person name="Pangilinan J."/>
            <person name="Riley R."/>
            <person name="Labutti K."/>
            <person name="Andreopoulos B."/>
            <person name="Lipzen A."/>
            <person name="Chen C."/>
            <person name="Yanf M."/>
            <person name="Daum C."/>
            <person name="Ng V."/>
            <person name="Clum A."/>
            <person name="Steindorff A."/>
            <person name="Ohm R."/>
            <person name="Martin F."/>
            <person name="Silar P."/>
            <person name="Natvig D."/>
            <person name="Lalanne C."/>
            <person name="Gautier V."/>
            <person name="Ament-Velasquez S.L."/>
            <person name="Kruys A."/>
            <person name="Hutchinson M.I."/>
            <person name="Powell A.J."/>
            <person name="Barry K."/>
            <person name="Miller A.N."/>
            <person name="Grigoriev I.V."/>
            <person name="Debuchy R."/>
            <person name="Gladieux P."/>
            <person name="Thoren M.H."/>
            <person name="Johannesson H."/>
        </authorList>
    </citation>
    <scope>NUCLEOTIDE SEQUENCE</scope>
    <source>
        <strain evidence="1">CBS 118394</strain>
    </source>
</reference>
<sequence length="211" mass="24338">MTTLKHCDTEQLPRNVFVFDGLVVLITDHDKQRRGRRVARWLPADVSRIMVAYVVWLVPFEHVLHRLSGIRGPADTLQAWLWKDASKGLWNTEDLSRRLDLLSSTYVGVRLTVACYRHVAIELGRQVKGLVVRQMEMDVTNGGNECEEWVDPQTGELRQQPLVDYIWDLQATHGSRIAASHYALSVLHPDQLQPEMLMNYKLISELWHGFL</sequence>
<keyword evidence="2" id="KW-1185">Reference proteome</keyword>